<evidence type="ECO:0000313" key="6">
    <source>
        <dbReference type="Proteomes" id="UP000183832"/>
    </source>
</evidence>
<evidence type="ECO:0000259" key="4">
    <source>
        <dbReference type="Pfam" id="PF01416"/>
    </source>
</evidence>
<name>A0A1J1HII5_9DIPT</name>
<keyword evidence="6" id="KW-1185">Reference proteome</keyword>
<accession>A0A1J1HII5</accession>
<dbReference type="PANTHER" id="PTHR11142">
    <property type="entry name" value="PSEUDOURIDYLATE SYNTHASE"/>
    <property type="match status" value="1"/>
</dbReference>
<dbReference type="HAMAP" id="MF_00171">
    <property type="entry name" value="TruA"/>
    <property type="match status" value="1"/>
</dbReference>
<gene>
    <name evidence="5" type="primary">putative tRNA pseudouridine(38</name>
    <name evidence="5" type="synonym">39) synthase</name>
    <name evidence="5" type="ORF">CLUMA_CG001505</name>
</gene>
<keyword evidence="3" id="KW-0413">Isomerase</keyword>
<dbReference type="Pfam" id="PF01416">
    <property type="entry name" value="PseudoU_synth_1"/>
    <property type="match status" value="1"/>
</dbReference>
<feature type="domain" description="Pseudouridine synthase I TruA alpha/beta" evidence="4">
    <location>
        <begin position="236"/>
        <end position="350"/>
    </location>
</feature>
<evidence type="ECO:0000256" key="3">
    <source>
        <dbReference type="ARBA" id="ARBA00023235"/>
    </source>
</evidence>
<sequence>MLKLRRTQLLCSLKLMLKNMDTSKVKVNKGRKNLPKEELDKLSKDELVEMIIKLEAHNKQLKNILEKKINPVKDECKRKESDRSFDFSKHPKRHVLLKFCYLGWDYEGFVTQENTIETIEHHLFEALTKVCLIERRQTSNYNRCGRTDKGVSAFEQVISIDLRSKIDAKDQLTQSGIVSEIKYCSLLNRVLPKNIRAISWMPLVTQTYSARFDCIGRTYRYFFPRGDLNVSKMQEACSYLVGSHDFRNLCKMDVGNGVVQYIRRLDSVNIKIASKNHENLEEFDLLFLEIKGSAFLWHMIRCIVSILMIVGQQRESPSIVKELLDVEKNEQKPQYALASEFPLILFKCDFREDQQDPEELPLNIDMLNKWIYDEEGLKDVIIDLQEQWCSESVKSIMIYEMLKVLQSQYANHFSDFPEINMQACSLNRDYRKKEYKKLMDRDKGLTLEDRICHYTKRRRIFHTEGETLTEVDSSSSNNNKN</sequence>
<dbReference type="GO" id="GO:1990481">
    <property type="term" value="P:mRNA pseudouridine synthesis"/>
    <property type="evidence" value="ECO:0007669"/>
    <property type="project" value="TreeGrafter"/>
</dbReference>
<dbReference type="InterPro" id="IPR020094">
    <property type="entry name" value="TruA/RsuA/RluB/E/F_N"/>
</dbReference>
<dbReference type="InterPro" id="IPR020103">
    <property type="entry name" value="PsdUridine_synth_cat_dom_sf"/>
</dbReference>
<evidence type="ECO:0000313" key="5">
    <source>
        <dbReference type="EMBL" id="CRK87715.1"/>
    </source>
</evidence>
<dbReference type="GO" id="GO:0031119">
    <property type="term" value="P:tRNA pseudouridine synthesis"/>
    <property type="evidence" value="ECO:0007669"/>
    <property type="project" value="TreeGrafter"/>
</dbReference>
<dbReference type="FunFam" id="3.30.70.580:FF:000007">
    <property type="entry name" value="tRNA pseudouridine synthase"/>
    <property type="match status" value="1"/>
</dbReference>
<proteinExistence type="inferred from homology"/>
<evidence type="ECO:0000256" key="2">
    <source>
        <dbReference type="ARBA" id="ARBA00022694"/>
    </source>
</evidence>
<protein>
    <submittedName>
        <fullName evidence="5">CLUMA_CG001505, isoform A</fullName>
    </submittedName>
</protein>
<dbReference type="Proteomes" id="UP000183832">
    <property type="component" value="Unassembled WGS sequence"/>
</dbReference>
<dbReference type="InterPro" id="IPR020097">
    <property type="entry name" value="PsdUridine_synth_TruA_a/b_dom"/>
</dbReference>
<dbReference type="Gene3D" id="3.30.70.580">
    <property type="entry name" value="Pseudouridine synthase I, catalytic domain, N-terminal subdomain"/>
    <property type="match status" value="1"/>
</dbReference>
<dbReference type="Gene3D" id="3.30.70.660">
    <property type="entry name" value="Pseudouridine synthase I, catalytic domain, C-terminal subdomain"/>
    <property type="match status" value="1"/>
</dbReference>
<evidence type="ECO:0000256" key="1">
    <source>
        <dbReference type="ARBA" id="ARBA00009375"/>
    </source>
</evidence>
<dbReference type="STRING" id="568069.A0A1J1HII5"/>
<dbReference type="PANTHER" id="PTHR11142:SF5">
    <property type="entry name" value="TRNA PSEUDOURIDINE(38_39) SYNTHASE"/>
    <property type="match status" value="1"/>
</dbReference>
<dbReference type="EMBL" id="CVRI01000004">
    <property type="protein sequence ID" value="CRK87715.1"/>
    <property type="molecule type" value="Genomic_DNA"/>
</dbReference>
<reference evidence="5 6" key="1">
    <citation type="submission" date="2015-04" db="EMBL/GenBank/DDBJ databases">
        <authorList>
            <person name="Syromyatnikov M.Y."/>
            <person name="Popov V.N."/>
        </authorList>
    </citation>
    <scope>NUCLEOTIDE SEQUENCE [LARGE SCALE GENOMIC DNA]</scope>
</reference>
<comment type="similarity">
    <text evidence="1">Belongs to the tRNA pseudouridine synthase TruA family.</text>
</comment>
<organism evidence="5 6">
    <name type="scientific">Clunio marinus</name>
    <dbReference type="NCBI Taxonomy" id="568069"/>
    <lineage>
        <taxon>Eukaryota</taxon>
        <taxon>Metazoa</taxon>
        <taxon>Ecdysozoa</taxon>
        <taxon>Arthropoda</taxon>
        <taxon>Hexapoda</taxon>
        <taxon>Insecta</taxon>
        <taxon>Pterygota</taxon>
        <taxon>Neoptera</taxon>
        <taxon>Endopterygota</taxon>
        <taxon>Diptera</taxon>
        <taxon>Nematocera</taxon>
        <taxon>Chironomoidea</taxon>
        <taxon>Chironomidae</taxon>
        <taxon>Clunio</taxon>
    </lineage>
</organism>
<dbReference type="NCBIfam" id="TIGR00071">
    <property type="entry name" value="hisT_truA"/>
    <property type="match status" value="1"/>
</dbReference>
<dbReference type="InterPro" id="IPR041707">
    <property type="entry name" value="Pus3-like"/>
</dbReference>
<dbReference type="CDD" id="cd02569">
    <property type="entry name" value="PseudoU_synth_ScPus3"/>
    <property type="match status" value="1"/>
</dbReference>
<dbReference type="SUPFAM" id="SSF55120">
    <property type="entry name" value="Pseudouridine synthase"/>
    <property type="match status" value="1"/>
</dbReference>
<dbReference type="InterPro" id="IPR001406">
    <property type="entry name" value="PsdUridine_synth_TruA"/>
</dbReference>
<dbReference type="OrthoDB" id="25767at2759"/>
<dbReference type="GO" id="GO:0003723">
    <property type="term" value="F:RNA binding"/>
    <property type="evidence" value="ECO:0007669"/>
    <property type="project" value="InterPro"/>
</dbReference>
<dbReference type="GO" id="GO:0009982">
    <property type="term" value="F:pseudouridine synthase activity"/>
    <property type="evidence" value="ECO:0007669"/>
    <property type="project" value="InterPro"/>
</dbReference>
<dbReference type="InterPro" id="IPR020095">
    <property type="entry name" value="PsdUridine_synth_TruA_C"/>
</dbReference>
<dbReference type="AlphaFoldDB" id="A0A1J1HII5"/>
<dbReference type="GO" id="GO:0005737">
    <property type="term" value="C:cytoplasm"/>
    <property type="evidence" value="ECO:0007669"/>
    <property type="project" value="TreeGrafter"/>
</dbReference>
<keyword evidence="2" id="KW-0819">tRNA processing</keyword>
<dbReference type="GO" id="GO:0005634">
    <property type="term" value="C:nucleus"/>
    <property type="evidence" value="ECO:0007669"/>
    <property type="project" value="TreeGrafter"/>
</dbReference>